<dbReference type="PROSITE" id="PS50113">
    <property type="entry name" value="PAC"/>
    <property type="match status" value="1"/>
</dbReference>
<dbReference type="PANTHER" id="PTHR47429">
    <property type="entry name" value="PROTEIN TWIN LOV 1"/>
    <property type="match status" value="1"/>
</dbReference>
<dbReference type="SMART" id="SM00448">
    <property type="entry name" value="REC"/>
    <property type="match status" value="1"/>
</dbReference>
<gene>
    <name evidence="11" type="ORF">EA462_02045</name>
</gene>
<dbReference type="Pfam" id="PF00072">
    <property type="entry name" value="Response_reg"/>
    <property type="match status" value="1"/>
</dbReference>
<dbReference type="PROSITE" id="PS50109">
    <property type="entry name" value="HIS_KIN"/>
    <property type="match status" value="1"/>
</dbReference>
<evidence type="ECO:0000256" key="2">
    <source>
        <dbReference type="ARBA" id="ARBA00022630"/>
    </source>
</evidence>
<dbReference type="InterPro" id="IPR000595">
    <property type="entry name" value="cNMP-bd_dom"/>
</dbReference>
<dbReference type="SMART" id="SM00387">
    <property type="entry name" value="HATPase_c"/>
    <property type="match status" value="1"/>
</dbReference>
<evidence type="ECO:0000256" key="1">
    <source>
        <dbReference type="ARBA" id="ARBA00022553"/>
    </source>
</evidence>
<dbReference type="Gene3D" id="3.30.450.20">
    <property type="entry name" value="PAS domain"/>
    <property type="match status" value="1"/>
</dbReference>
<evidence type="ECO:0000259" key="7">
    <source>
        <dbReference type="PROSITE" id="PS50109"/>
    </source>
</evidence>
<dbReference type="SMART" id="SM00086">
    <property type="entry name" value="PAC"/>
    <property type="match status" value="1"/>
</dbReference>
<dbReference type="CDD" id="cd00075">
    <property type="entry name" value="HATPase"/>
    <property type="match status" value="1"/>
</dbReference>
<evidence type="ECO:0000259" key="9">
    <source>
        <dbReference type="PROSITE" id="PS50112"/>
    </source>
</evidence>
<dbReference type="Pfam" id="PF13426">
    <property type="entry name" value="PAS_9"/>
    <property type="match status" value="1"/>
</dbReference>
<dbReference type="InterPro" id="IPR036890">
    <property type="entry name" value="HATPase_C_sf"/>
</dbReference>
<dbReference type="Gene3D" id="3.40.50.2300">
    <property type="match status" value="1"/>
</dbReference>
<dbReference type="PROSITE" id="PS50042">
    <property type="entry name" value="CNMP_BINDING_3"/>
    <property type="match status" value="1"/>
</dbReference>
<sequence length="494" mass="54938">MTNDVSRDVSLPAFLLDDLEEAVDDRLQIAGVKNHIDILHVDDNHNIGTLVAEFLRRENGSFEIRTETHPADALEAIDRDDADFDCVVSDYEMPGMNGLELLEELRKRYSDLPFILFTGKGNEEIASEAISAGVTDYLQKSTGTDQYEVLANRIQNSVRGYRAENHAVRGFRAMNQAPIGITITDPRKADNPIVFVSDGFVELTGYPRSEALGRNCRFLQGEHTDDETIRDVRDAIRNEGPVTVEMRNYRRDGSEFWNRLDIAPIRDETGTVTHFVGFQQDVTARRELLAEFEALGDVLSHDMMNPIQTIRGRLRLALETGEETHVDEALPALERLEHLITDISEVLKAGSIVSEQTRLEVGTLAESVWDALDSYDTDGTLSIDGAPEIVGDERSVTRLLDNLLGNSLEHGTGEVTVRVGELTDGFYVADDGPGIPEQNREKVFEQGFTTKEENGGTGLGMASVRQIALAHGWRIYVDDDDTLGGVRFEIRTGE</sequence>
<dbReference type="InterPro" id="IPR035965">
    <property type="entry name" value="PAS-like_dom_sf"/>
</dbReference>
<proteinExistence type="predicted"/>
<evidence type="ECO:0000313" key="11">
    <source>
        <dbReference type="EMBL" id="RQG93016.1"/>
    </source>
</evidence>
<dbReference type="InterPro" id="IPR001610">
    <property type="entry name" value="PAC"/>
</dbReference>
<dbReference type="InterPro" id="IPR000014">
    <property type="entry name" value="PAS"/>
</dbReference>
<evidence type="ECO:0000313" key="12">
    <source>
        <dbReference type="Proteomes" id="UP000273828"/>
    </source>
</evidence>
<dbReference type="OrthoDB" id="230688at2157"/>
<dbReference type="SUPFAM" id="SSF55874">
    <property type="entry name" value="ATPase domain of HSP90 chaperone/DNA topoisomerase II/histidine kinase"/>
    <property type="match status" value="1"/>
</dbReference>
<dbReference type="Gene3D" id="3.30.565.10">
    <property type="entry name" value="Histidine kinase-like ATPase, C-terminal domain"/>
    <property type="match status" value="1"/>
</dbReference>
<evidence type="ECO:0000256" key="5">
    <source>
        <dbReference type="PROSITE-ProRule" id="PRU00169"/>
    </source>
</evidence>
<organism evidence="11 12">
    <name type="scientific">Natrarchaeobius halalkaliphilus</name>
    <dbReference type="NCBI Taxonomy" id="1679091"/>
    <lineage>
        <taxon>Archaea</taxon>
        <taxon>Methanobacteriati</taxon>
        <taxon>Methanobacteriota</taxon>
        <taxon>Stenosarchaea group</taxon>
        <taxon>Halobacteria</taxon>
        <taxon>Halobacteriales</taxon>
        <taxon>Natrialbaceae</taxon>
        <taxon>Natrarchaeobius</taxon>
    </lineage>
</organism>
<dbReference type="InterPro" id="IPR011006">
    <property type="entry name" value="CheY-like_superfamily"/>
</dbReference>
<name>A0A3N6MGE7_9EURY</name>
<dbReference type="InterPro" id="IPR003661">
    <property type="entry name" value="HisK_dim/P_dom"/>
</dbReference>
<feature type="domain" description="PAS" evidence="9">
    <location>
        <begin position="172"/>
        <end position="226"/>
    </location>
</feature>
<dbReference type="InterPro" id="IPR036097">
    <property type="entry name" value="HisK_dim/P_sf"/>
</dbReference>
<feature type="domain" description="Response regulatory" evidence="8">
    <location>
        <begin position="37"/>
        <end position="155"/>
    </location>
</feature>
<dbReference type="InterPro" id="IPR003594">
    <property type="entry name" value="HATPase_dom"/>
</dbReference>
<dbReference type="PROSITE" id="PS50110">
    <property type="entry name" value="RESPONSE_REGULATORY"/>
    <property type="match status" value="1"/>
</dbReference>
<feature type="domain" description="Cyclic nucleotide-binding" evidence="6">
    <location>
        <begin position="392"/>
        <end position="432"/>
    </location>
</feature>
<evidence type="ECO:0000259" key="6">
    <source>
        <dbReference type="PROSITE" id="PS50042"/>
    </source>
</evidence>
<dbReference type="InterPro" id="IPR001789">
    <property type="entry name" value="Sig_transdc_resp-reg_receiver"/>
</dbReference>
<dbReference type="PANTHER" id="PTHR47429:SF2">
    <property type="entry name" value="PROTEIN TWIN LOV 1"/>
    <property type="match status" value="1"/>
</dbReference>
<keyword evidence="1 5" id="KW-0597">Phosphoprotein</keyword>
<dbReference type="InterPro" id="IPR005467">
    <property type="entry name" value="His_kinase_dom"/>
</dbReference>
<dbReference type="SUPFAM" id="SSF55785">
    <property type="entry name" value="PYP-like sensor domain (PAS domain)"/>
    <property type="match status" value="1"/>
</dbReference>
<keyword evidence="12" id="KW-1185">Reference proteome</keyword>
<dbReference type="Proteomes" id="UP000273828">
    <property type="component" value="Unassembled WGS sequence"/>
</dbReference>
<evidence type="ECO:0000256" key="4">
    <source>
        <dbReference type="ARBA" id="ARBA00022991"/>
    </source>
</evidence>
<dbReference type="CDD" id="cd00130">
    <property type="entry name" value="PAS"/>
    <property type="match status" value="1"/>
</dbReference>
<evidence type="ECO:0000259" key="8">
    <source>
        <dbReference type="PROSITE" id="PS50110"/>
    </source>
</evidence>
<feature type="domain" description="PAC" evidence="10">
    <location>
        <begin position="242"/>
        <end position="294"/>
    </location>
</feature>
<evidence type="ECO:0000259" key="10">
    <source>
        <dbReference type="PROSITE" id="PS50113"/>
    </source>
</evidence>
<keyword evidence="2" id="KW-0285">Flavoprotein</keyword>
<protein>
    <submittedName>
        <fullName evidence="11">Response regulator</fullName>
    </submittedName>
</protein>
<feature type="domain" description="Histidine kinase" evidence="7">
    <location>
        <begin position="298"/>
        <end position="494"/>
    </location>
</feature>
<dbReference type="RefSeq" id="WP_124176901.1">
    <property type="nucleotide sequence ID" value="NZ_REFY01000001.1"/>
</dbReference>
<reference evidence="11 12" key="1">
    <citation type="submission" date="2018-10" db="EMBL/GenBank/DDBJ databases">
        <title>Natrarchaeobius chitinivorans gen. nov., sp. nov., and Natrarchaeobius haloalkaliphilus sp. nov., alkaliphilic, chitin-utilizing haloarchaea from hypersaline alkaline lakes.</title>
        <authorList>
            <person name="Sorokin D.Y."/>
            <person name="Elcheninov A.G."/>
            <person name="Kostrikina N.A."/>
            <person name="Bale N.J."/>
            <person name="Sinninghe Damste J.S."/>
            <person name="Khijniak T.V."/>
            <person name="Kublanov I.V."/>
            <person name="Toshchakov S.V."/>
        </authorList>
    </citation>
    <scope>NUCLEOTIDE SEQUENCE [LARGE SCALE GENOMIC DNA]</scope>
    <source>
        <strain evidence="11 12">AArcht-Sl</strain>
    </source>
</reference>
<keyword evidence="3" id="KW-0288">FMN</keyword>
<feature type="modified residue" description="4-aspartylphosphate" evidence="5">
    <location>
        <position position="90"/>
    </location>
</feature>
<dbReference type="PRINTS" id="PR00344">
    <property type="entry name" value="BCTRLSENSOR"/>
</dbReference>
<dbReference type="GO" id="GO:0000155">
    <property type="term" value="F:phosphorelay sensor kinase activity"/>
    <property type="evidence" value="ECO:0007669"/>
    <property type="project" value="InterPro"/>
</dbReference>
<dbReference type="Pfam" id="PF02518">
    <property type="entry name" value="HATPase_c"/>
    <property type="match status" value="1"/>
</dbReference>
<dbReference type="SUPFAM" id="SSF47384">
    <property type="entry name" value="Homodimeric domain of signal transducing histidine kinase"/>
    <property type="match status" value="1"/>
</dbReference>
<dbReference type="InterPro" id="IPR004358">
    <property type="entry name" value="Sig_transdc_His_kin-like_C"/>
</dbReference>
<dbReference type="InterPro" id="IPR000700">
    <property type="entry name" value="PAS-assoc_C"/>
</dbReference>
<dbReference type="SUPFAM" id="SSF52172">
    <property type="entry name" value="CheY-like"/>
    <property type="match status" value="1"/>
</dbReference>
<comment type="caution">
    <text evidence="11">The sequence shown here is derived from an EMBL/GenBank/DDBJ whole genome shotgun (WGS) entry which is preliminary data.</text>
</comment>
<dbReference type="NCBIfam" id="TIGR00229">
    <property type="entry name" value="sensory_box"/>
    <property type="match status" value="1"/>
</dbReference>
<dbReference type="CDD" id="cd00082">
    <property type="entry name" value="HisKA"/>
    <property type="match status" value="1"/>
</dbReference>
<dbReference type="AlphaFoldDB" id="A0A3N6MGE7"/>
<accession>A0A3N6MGE7</accession>
<keyword evidence="4" id="KW-0157">Chromophore</keyword>
<evidence type="ECO:0000256" key="3">
    <source>
        <dbReference type="ARBA" id="ARBA00022643"/>
    </source>
</evidence>
<dbReference type="EMBL" id="REFY01000001">
    <property type="protein sequence ID" value="RQG93016.1"/>
    <property type="molecule type" value="Genomic_DNA"/>
</dbReference>
<dbReference type="PROSITE" id="PS50112">
    <property type="entry name" value="PAS"/>
    <property type="match status" value="1"/>
</dbReference>
<dbReference type="CDD" id="cd00156">
    <property type="entry name" value="REC"/>
    <property type="match status" value="1"/>
</dbReference>